<dbReference type="Proteomes" id="UP000814033">
    <property type="component" value="Unassembled WGS sequence"/>
</dbReference>
<keyword evidence="2" id="KW-1185">Reference proteome</keyword>
<organism evidence="1 2">
    <name type="scientific">Auriscalpium vulgare</name>
    <dbReference type="NCBI Taxonomy" id="40419"/>
    <lineage>
        <taxon>Eukaryota</taxon>
        <taxon>Fungi</taxon>
        <taxon>Dikarya</taxon>
        <taxon>Basidiomycota</taxon>
        <taxon>Agaricomycotina</taxon>
        <taxon>Agaricomycetes</taxon>
        <taxon>Russulales</taxon>
        <taxon>Auriscalpiaceae</taxon>
        <taxon>Auriscalpium</taxon>
    </lineage>
</organism>
<name>A0ACB8RAH4_9AGAM</name>
<proteinExistence type="predicted"/>
<feature type="non-terminal residue" evidence="1">
    <location>
        <position position="113"/>
    </location>
</feature>
<protein>
    <submittedName>
        <fullName evidence="1">Uncharacterized protein</fullName>
    </submittedName>
</protein>
<comment type="caution">
    <text evidence="1">The sequence shown here is derived from an EMBL/GenBank/DDBJ whole genome shotgun (WGS) entry which is preliminary data.</text>
</comment>
<sequence length="113" mass="12453">GWCAVTALGSYDHRCGGHLILWELGLVIEFPPGCTILLPSALITHGNTPIQENETRYSLTQYMAGALVRWHKYGFRTEDRLAQEDPALKARLEREAASRAADALGLFSVLGDL</sequence>
<reference evidence="1" key="1">
    <citation type="submission" date="2021-02" db="EMBL/GenBank/DDBJ databases">
        <authorList>
            <consortium name="DOE Joint Genome Institute"/>
            <person name="Ahrendt S."/>
            <person name="Looney B.P."/>
            <person name="Miyauchi S."/>
            <person name="Morin E."/>
            <person name="Drula E."/>
            <person name="Courty P.E."/>
            <person name="Chicoki N."/>
            <person name="Fauchery L."/>
            <person name="Kohler A."/>
            <person name="Kuo A."/>
            <person name="Labutti K."/>
            <person name="Pangilinan J."/>
            <person name="Lipzen A."/>
            <person name="Riley R."/>
            <person name="Andreopoulos W."/>
            <person name="He G."/>
            <person name="Johnson J."/>
            <person name="Barry K.W."/>
            <person name="Grigoriev I.V."/>
            <person name="Nagy L."/>
            <person name="Hibbett D."/>
            <person name="Henrissat B."/>
            <person name="Matheny P.B."/>
            <person name="Labbe J."/>
            <person name="Martin F."/>
        </authorList>
    </citation>
    <scope>NUCLEOTIDE SEQUENCE</scope>
    <source>
        <strain evidence="1">FP105234-sp</strain>
    </source>
</reference>
<reference evidence="1" key="2">
    <citation type="journal article" date="2022" name="New Phytol.">
        <title>Evolutionary transition to the ectomycorrhizal habit in the genomes of a hyperdiverse lineage of mushroom-forming fungi.</title>
        <authorList>
            <person name="Looney B."/>
            <person name="Miyauchi S."/>
            <person name="Morin E."/>
            <person name="Drula E."/>
            <person name="Courty P.E."/>
            <person name="Kohler A."/>
            <person name="Kuo A."/>
            <person name="LaButti K."/>
            <person name="Pangilinan J."/>
            <person name="Lipzen A."/>
            <person name="Riley R."/>
            <person name="Andreopoulos W."/>
            <person name="He G."/>
            <person name="Johnson J."/>
            <person name="Nolan M."/>
            <person name="Tritt A."/>
            <person name="Barry K.W."/>
            <person name="Grigoriev I.V."/>
            <person name="Nagy L.G."/>
            <person name="Hibbett D."/>
            <person name="Henrissat B."/>
            <person name="Matheny P.B."/>
            <person name="Labbe J."/>
            <person name="Martin F.M."/>
        </authorList>
    </citation>
    <scope>NUCLEOTIDE SEQUENCE</scope>
    <source>
        <strain evidence="1">FP105234-sp</strain>
    </source>
</reference>
<evidence type="ECO:0000313" key="2">
    <source>
        <dbReference type="Proteomes" id="UP000814033"/>
    </source>
</evidence>
<dbReference type="EMBL" id="MU276141">
    <property type="protein sequence ID" value="KAI0041140.1"/>
    <property type="molecule type" value="Genomic_DNA"/>
</dbReference>
<accession>A0ACB8RAH4</accession>
<evidence type="ECO:0000313" key="1">
    <source>
        <dbReference type="EMBL" id="KAI0041140.1"/>
    </source>
</evidence>
<feature type="non-terminal residue" evidence="1">
    <location>
        <position position="1"/>
    </location>
</feature>
<gene>
    <name evidence="1" type="ORF">FA95DRAFT_1478318</name>
</gene>